<evidence type="ECO:0000256" key="1">
    <source>
        <dbReference type="SAM" id="MobiDB-lite"/>
    </source>
</evidence>
<evidence type="ECO:0000313" key="3">
    <source>
        <dbReference type="Proteomes" id="UP001501570"/>
    </source>
</evidence>
<accession>A0ABP9SP42</accession>
<dbReference type="SUPFAM" id="SSF46785">
    <property type="entry name" value="Winged helix' DNA-binding domain"/>
    <property type="match status" value="1"/>
</dbReference>
<dbReference type="InterPro" id="IPR036388">
    <property type="entry name" value="WH-like_DNA-bd_sf"/>
</dbReference>
<feature type="region of interest" description="Disordered" evidence="1">
    <location>
        <begin position="1"/>
        <end position="20"/>
    </location>
</feature>
<comment type="caution">
    <text evidence="2">The sequence shown here is derived from an EMBL/GenBank/DDBJ whole genome shotgun (WGS) entry which is preliminary data.</text>
</comment>
<dbReference type="EMBL" id="BAABJQ010000034">
    <property type="protein sequence ID" value="GAA5198709.1"/>
    <property type="molecule type" value="Genomic_DNA"/>
</dbReference>
<name>A0ABP9SP42_9ACTN</name>
<proteinExistence type="predicted"/>
<keyword evidence="3" id="KW-1185">Reference proteome</keyword>
<dbReference type="InterPro" id="IPR036390">
    <property type="entry name" value="WH_DNA-bd_sf"/>
</dbReference>
<dbReference type="Gene3D" id="1.10.10.10">
    <property type="entry name" value="Winged helix-like DNA-binding domain superfamily/Winged helix DNA-binding domain"/>
    <property type="match status" value="1"/>
</dbReference>
<dbReference type="RefSeq" id="WP_345637576.1">
    <property type="nucleotide sequence ID" value="NZ_BAABJQ010000034.1"/>
</dbReference>
<protein>
    <submittedName>
        <fullName evidence="2">Uncharacterized protein</fullName>
    </submittedName>
</protein>
<dbReference type="Proteomes" id="UP001501570">
    <property type="component" value="Unassembled WGS sequence"/>
</dbReference>
<organism evidence="2 3">
    <name type="scientific">Rugosimonospora acidiphila</name>
    <dbReference type="NCBI Taxonomy" id="556531"/>
    <lineage>
        <taxon>Bacteria</taxon>
        <taxon>Bacillati</taxon>
        <taxon>Actinomycetota</taxon>
        <taxon>Actinomycetes</taxon>
        <taxon>Micromonosporales</taxon>
        <taxon>Micromonosporaceae</taxon>
        <taxon>Rugosimonospora</taxon>
    </lineage>
</organism>
<reference evidence="3" key="1">
    <citation type="journal article" date="2019" name="Int. J. Syst. Evol. Microbiol.">
        <title>The Global Catalogue of Microorganisms (GCM) 10K type strain sequencing project: providing services to taxonomists for standard genome sequencing and annotation.</title>
        <authorList>
            <consortium name="The Broad Institute Genomics Platform"/>
            <consortium name="The Broad Institute Genome Sequencing Center for Infectious Disease"/>
            <person name="Wu L."/>
            <person name="Ma J."/>
        </authorList>
    </citation>
    <scope>NUCLEOTIDE SEQUENCE [LARGE SCALE GENOMIC DNA]</scope>
    <source>
        <strain evidence="3">JCM 18304</strain>
    </source>
</reference>
<gene>
    <name evidence="2" type="ORF">GCM10023322_72710</name>
</gene>
<sequence>MVAEQPPQRGGGTPRADEPGEALLSLIREPYVSEILAVLDDQPHSLTGLRRATGSPRRLAIAALRALAAHRAVAQEPAGGSWDTIDDERVRFRLTPTGRKLIEHVFQLDSWWSTYAMYPPFFE</sequence>
<evidence type="ECO:0000313" key="2">
    <source>
        <dbReference type="EMBL" id="GAA5198709.1"/>
    </source>
</evidence>